<dbReference type="InterPro" id="IPR013384">
    <property type="entry name" value="Flagell_FlgL"/>
</dbReference>
<dbReference type="AlphaFoldDB" id="A0A8J3YUP5"/>
<keyword evidence="3" id="KW-1185">Reference proteome</keyword>
<dbReference type="InterPro" id="IPR001029">
    <property type="entry name" value="Flagellin_N"/>
</dbReference>
<keyword evidence="2" id="KW-0282">Flagellum</keyword>
<dbReference type="RefSeq" id="WP_203904266.1">
    <property type="nucleotide sequence ID" value="NZ_BOPF01000040.1"/>
</dbReference>
<keyword evidence="2" id="KW-0966">Cell projection</keyword>
<name>A0A8J3YUP5_9ACTN</name>
<dbReference type="PANTHER" id="PTHR42792">
    <property type="entry name" value="FLAGELLIN"/>
    <property type="match status" value="1"/>
</dbReference>
<dbReference type="EMBL" id="BOPF01000040">
    <property type="protein sequence ID" value="GIJ50842.1"/>
    <property type="molecule type" value="Genomic_DNA"/>
</dbReference>
<dbReference type="GO" id="GO:0071973">
    <property type="term" value="P:bacterial-type flagellum-dependent cell motility"/>
    <property type="evidence" value="ECO:0007669"/>
    <property type="project" value="InterPro"/>
</dbReference>
<gene>
    <name evidence="2" type="primary">flgL</name>
    <name evidence="2" type="ORF">Val02_77280</name>
</gene>
<dbReference type="PANTHER" id="PTHR42792:SF1">
    <property type="entry name" value="FLAGELLAR HOOK-ASSOCIATED PROTEIN 3"/>
    <property type="match status" value="1"/>
</dbReference>
<dbReference type="GO" id="GO:0009424">
    <property type="term" value="C:bacterial-type flagellum hook"/>
    <property type="evidence" value="ECO:0007669"/>
    <property type="project" value="InterPro"/>
</dbReference>
<evidence type="ECO:0000313" key="3">
    <source>
        <dbReference type="Proteomes" id="UP000619260"/>
    </source>
</evidence>
<dbReference type="Gene3D" id="1.20.1330.10">
    <property type="entry name" value="f41 fragment of flagellin, N-terminal domain"/>
    <property type="match status" value="1"/>
</dbReference>
<reference evidence="2" key="1">
    <citation type="submission" date="2021-01" db="EMBL/GenBank/DDBJ databases">
        <title>Whole genome shotgun sequence of Virgisporangium aliadipatigenens NBRC 105644.</title>
        <authorList>
            <person name="Komaki H."/>
            <person name="Tamura T."/>
        </authorList>
    </citation>
    <scope>NUCLEOTIDE SEQUENCE</scope>
    <source>
        <strain evidence="2">NBRC 105644</strain>
    </source>
</reference>
<dbReference type="Pfam" id="PF00669">
    <property type="entry name" value="Flagellin_N"/>
    <property type="match status" value="1"/>
</dbReference>
<comment type="caution">
    <text evidence="2">The sequence shown here is derived from an EMBL/GenBank/DDBJ whole genome shotgun (WGS) entry which is preliminary data.</text>
</comment>
<feature type="domain" description="Flagellin N-terminal" evidence="1">
    <location>
        <begin position="4"/>
        <end position="130"/>
    </location>
</feature>
<protein>
    <submittedName>
        <fullName evidence="2">Flagellar hook-associated protein 3</fullName>
    </submittedName>
</protein>
<evidence type="ECO:0000313" key="2">
    <source>
        <dbReference type="EMBL" id="GIJ50842.1"/>
    </source>
</evidence>
<dbReference type="SUPFAM" id="SSF64518">
    <property type="entry name" value="Phase 1 flagellin"/>
    <property type="match status" value="1"/>
</dbReference>
<organism evidence="2 3">
    <name type="scientific">Virgisporangium aliadipatigenens</name>
    <dbReference type="NCBI Taxonomy" id="741659"/>
    <lineage>
        <taxon>Bacteria</taxon>
        <taxon>Bacillati</taxon>
        <taxon>Actinomycetota</taxon>
        <taxon>Actinomycetes</taxon>
        <taxon>Micromonosporales</taxon>
        <taxon>Micromonosporaceae</taxon>
        <taxon>Virgisporangium</taxon>
    </lineage>
</organism>
<dbReference type="GO" id="GO:0005198">
    <property type="term" value="F:structural molecule activity"/>
    <property type="evidence" value="ECO:0007669"/>
    <property type="project" value="InterPro"/>
</dbReference>
<accession>A0A8J3YUP5</accession>
<keyword evidence="2" id="KW-0969">Cilium</keyword>
<dbReference type="InterPro" id="IPR001492">
    <property type="entry name" value="Flagellin"/>
</dbReference>
<proteinExistence type="predicted"/>
<dbReference type="Proteomes" id="UP000619260">
    <property type="component" value="Unassembled WGS sequence"/>
</dbReference>
<evidence type="ECO:0000259" key="1">
    <source>
        <dbReference type="Pfam" id="PF00669"/>
    </source>
</evidence>
<dbReference type="NCBIfam" id="TIGR02550">
    <property type="entry name" value="flagell_flgL"/>
    <property type="match status" value="1"/>
</dbReference>
<sequence length="293" mass="30742">MRVTQNSIASSVLTALQSNINRLGATQQHLSSGRQLMKPSDSPAGTVSALEMRSQVAANKQFARNVDDGLGWLGAADGALQSSSDEMARVRQIALQGLTAGAVGDATNREALALEVEQIRDTILGFANTTYLDRPVFGGTASDTFAFKPDGTHNGSTGQVIRQVSAGASVRVDVDGTKIFGSGTGGFYEVLTTVASKLRTNPNGLQAELARIDSVATTIQTGLSTVGSRAAQLEKMRQVADDAVLNLMGSLTEVESIDLPKTITDLQLQQTAYQAALAAGARVVQSSLVDFLR</sequence>